<reference evidence="1" key="1">
    <citation type="journal article" date="2021" name="Open Biol.">
        <title>Shared evolutionary footprints suggest mitochondrial oxidative damage underlies multiple complex I losses in fungi.</title>
        <authorList>
            <person name="Schikora-Tamarit M.A."/>
            <person name="Marcet-Houben M."/>
            <person name="Nosek J."/>
            <person name="Gabaldon T."/>
        </authorList>
    </citation>
    <scope>NUCLEOTIDE SEQUENCE</scope>
    <source>
        <strain evidence="1">CBS2887</strain>
    </source>
</reference>
<accession>A0A9P8Q0C3</accession>
<dbReference type="Proteomes" id="UP000774326">
    <property type="component" value="Unassembled WGS sequence"/>
</dbReference>
<dbReference type="EMBL" id="JAEUBG010004397">
    <property type="protein sequence ID" value="KAH3681517.1"/>
    <property type="molecule type" value="Genomic_DNA"/>
</dbReference>
<evidence type="ECO:0000313" key="2">
    <source>
        <dbReference type="Proteomes" id="UP000774326"/>
    </source>
</evidence>
<evidence type="ECO:0000313" key="1">
    <source>
        <dbReference type="EMBL" id="KAH3681517.1"/>
    </source>
</evidence>
<protein>
    <submittedName>
        <fullName evidence="1">Uncharacterized protein</fullName>
    </submittedName>
</protein>
<dbReference type="AlphaFoldDB" id="A0A9P8Q0C3"/>
<gene>
    <name evidence="1" type="ORF">WICPIJ_007498</name>
</gene>
<organism evidence="1 2">
    <name type="scientific">Wickerhamomyces pijperi</name>
    <name type="common">Yeast</name>
    <name type="synonym">Pichia pijperi</name>
    <dbReference type="NCBI Taxonomy" id="599730"/>
    <lineage>
        <taxon>Eukaryota</taxon>
        <taxon>Fungi</taxon>
        <taxon>Dikarya</taxon>
        <taxon>Ascomycota</taxon>
        <taxon>Saccharomycotina</taxon>
        <taxon>Saccharomycetes</taxon>
        <taxon>Phaffomycetales</taxon>
        <taxon>Wickerhamomycetaceae</taxon>
        <taxon>Wickerhamomyces</taxon>
    </lineage>
</organism>
<name>A0A9P8Q0C3_WICPI</name>
<sequence>MIGSSDFSMIVINNCKFSSQGPNLAKIECSPCNNSFSLMFVMISEKSSSEVPPIISNSLSPVTSLDLAFFDSASIFFFLKIPSKYSK</sequence>
<proteinExistence type="predicted"/>
<reference evidence="1" key="2">
    <citation type="submission" date="2021-01" db="EMBL/GenBank/DDBJ databases">
        <authorList>
            <person name="Schikora-Tamarit M.A."/>
        </authorList>
    </citation>
    <scope>NUCLEOTIDE SEQUENCE</scope>
    <source>
        <strain evidence="1">CBS2887</strain>
    </source>
</reference>
<comment type="caution">
    <text evidence="1">The sequence shown here is derived from an EMBL/GenBank/DDBJ whole genome shotgun (WGS) entry which is preliminary data.</text>
</comment>
<keyword evidence="2" id="KW-1185">Reference proteome</keyword>